<dbReference type="SMART" id="SM00875">
    <property type="entry name" value="BACK"/>
    <property type="match status" value="1"/>
</dbReference>
<dbReference type="InterPro" id="IPR011705">
    <property type="entry name" value="BACK"/>
</dbReference>
<feature type="domain" description="BACK" evidence="1">
    <location>
        <begin position="35"/>
        <end position="134"/>
    </location>
</feature>
<dbReference type="Pfam" id="PF07707">
    <property type="entry name" value="BACK"/>
    <property type="match status" value="1"/>
</dbReference>
<gene>
    <name evidence="2" type="primary">Dwil\GK26927</name>
    <name evidence="2" type="ORF">Dwil_GK26927</name>
</gene>
<dbReference type="Gene3D" id="1.25.40.420">
    <property type="match status" value="1"/>
</dbReference>
<dbReference type="InParanoid" id="A0A0Q9WUM8"/>
<keyword evidence="3" id="KW-1185">Reference proteome</keyword>
<proteinExistence type="predicted"/>
<evidence type="ECO:0000313" key="2">
    <source>
        <dbReference type="EMBL" id="KRF99572.1"/>
    </source>
</evidence>
<reference evidence="2 3" key="1">
    <citation type="journal article" date="2007" name="Nature">
        <title>Evolution of genes and genomes on the Drosophila phylogeny.</title>
        <authorList>
            <consortium name="Drosophila 12 Genomes Consortium"/>
            <person name="Clark A.G."/>
            <person name="Eisen M.B."/>
            <person name="Smith D.R."/>
            <person name="Bergman C.M."/>
            <person name="Oliver B."/>
            <person name="Markow T.A."/>
            <person name="Kaufman T.C."/>
            <person name="Kellis M."/>
            <person name="Gelbart W."/>
            <person name="Iyer V.N."/>
            <person name="Pollard D.A."/>
            <person name="Sackton T.B."/>
            <person name="Larracuente A.M."/>
            <person name="Singh N.D."/>
            <person name="Abad J.P."/>
            <person name="Abt D.N."/>
            <person name="Adryan B."/>
            <person name="Aguade M."/>
            <person name="Akashi H."/>
            <person name="Anderson W.W."/>
            <person name="Aquadro C.F."/>
            <person name="Ardell D.H."/>
            <person name="Arguello R."/>
            <person name="Artieri C.G."/>
            <person name="Barbash D.A."/>
            <person name="Barker D."/>
            <person name="Barsanti P."/>
            <person name="Batterham P."/>
            <person name="Batzoglou S."/>
            <person name="Begun D."/>
            <person name="Bhutkar A."/>
            <person name="Blanco E."/>
            <person name="Bosak S.A."/>
            <person name="Bradley R.K."/>
            <person name="Brand A.D."/>
            <person name="Brent M.R."/>
            <person name="Brooks A.N."/>
            <person name="Brown R.H."/>
            <person name="Butlin R.K."/>
            <person name="Caggese C."/>
            <person name="Calvi B.R."/>
            <person name="Bernardo de Carvalho A."/>
            <person name="Caspi A."/>
            <person name="Castrezana S."/>
            <person name="Celniker S.E."/>
            <person name="Chang J.L."/>
            <person name="Chapple C."/>
            <person name="Chatterji S."/>
            <person name="Chinwalla A."/>
            <person name="Civetta A."/>
            <person name="Clifton S.W."/>
            <person name="Comeron J.M."/>
            <person name="Costello J.C."/>
            <person name="Coyne J.A."/>
            <person name="Daub J."/>
            <person name="David R.G."/>
            <person name="Delcher A.L."/>
            <person name="Delehaunty K."/>
            <person name="Do C.B."/>
            <person name="Ebling H."/>
            <person name="Edwards K."/>
            <person name="Eickbush T."/>
            <person name="Evans J.D."/>
            <person name="Filipski A."/>
            <person name="Findeiss S."/>
            <person name="Freyhult E."/>
            <person name="Fulton L."/>
            <person name="Fulton R."/>
            <person name="Garcia A.C."/>
            <person name="Gardiner A."/>
            <person name="Garfield D.A."/>
            <person name="Garvin B.E."/>
            <person name="Gibson G."/>
            <person name="Gilbert D."/>
            <person name="Gnerre S."/>
            <person name="Godfrey J."/>
            <person name="Good R."/>
            <person name="Gotea V."/>
            <person name="Gravely B."/>
            <person name="Greenberg A.J."/>
            <person name="Griffiths-Jones S."/>
            <person name="Gross S."/>
            <person name="Guigo R."/>
            <person name="Gustafson E.A."/>
            <person name="Haerty W."/>
            <person name="Hahn M.W."/>
            <person name="Halligan D.L."/>
            <person name="Halpern A.L."/>
            <person name="Halter G.M."/>
            <person name="Han M.V."/>
            <person name="Heger A."/>
            <person name="Hillier L."/>
            <person name="Hinrichs A.S."/>
            <person name="Holmes I."/>
            <person name="Hoskins R.A."/>
            <person name="Hubisz M.J."/>
            <person name="Hultmark D."/>
            <person name="Huntley M.A."/>
            <person name="Jaffe D.B."/>
            <person name="Jagadeeshan S."/>
            <person name="Jeck W.R."/>
            <person name="Johnson J."/>
            <person name="Jones C.D."/>
            <person name="Jordan W.C."/>
            <person name="Karpen G.H."/>
            <person name="Kataoka E."/>
            <person name="Keightley P.D."/>
            <person name="Kheradpour P."/>
            <person name="Kirkness E.F."/>
            <person name="Koerich L.B."/>
            <person name="Kristiansen K."/>
            <person name="Kudrna D."/>
            <person name="Kulathinal R.J."/>
            <person name="Kumar S."/>
            <person name="Kwok R."/>
            <person name="Lander E."/>
            <person name="Langley C.H."/>
            <person name="Lapoint R."/>
            <person name="Lazzaro B.P."/>
            <person name="Lee S.J."/>
            <person name="Levesque L."/>
            <person name="Li R."/>
            <person name="Lin C.F."/>
            <person name="Lin M.F."/>
            <person name="Lindblad-Toh K."/>
            <person name="Llopart A."/>
            <person name="Long M."/>
            <person name="Low L."/>
            <person name="Lozovsky E."/>
            <person name="Lu J."/>
            <person name="Luo M."/>
            <person name="Machado C.A."/>
            <person name="Makalowski W."/>
            <person name="Marzo M."/>
            <person name="Matsuda M."/>
            <person name="Matzkin L."/>
            <person name="McAllister B."/>
            <person name="McBride C.S."/>
            <person name="McKernan B."/>
            <person name="McKernan K."/>
            <person name="Mendez-Lago M."/>
            <person name="Minx P."/>
            <person name="Mollenhauer M.U."/>
            <person name="Montooth K."/>
            <person name="Mount S.M."/>
            <person name="Mu X."/>
            <person name="Myers E."/>
            <person name="Negre B."/>
            <person name="Newfeld S."/>
            <person name="Nielsen R."/>
            <person name="Noor M.A."/>
            <person name="O'Grady P."/>
            <person name="Pachter L."/>
            <person name="Papaceit M."/>
            <person name="Parisi M.J."/>
            <person name="Parisi M."/>
            <person name="Parts L."/>
            <person name="Pedersen J.S."/>
            <person name="Pesole G."/>
            <person name="Phillippy A.M."/>
            <person name="Ponting C.P."/>
            <person name="Pop M."/>
            <person name="Porcelli D."/>
            <person name="Powell J.R."/>
            <person name="Prohaska S."/>
            <person name="Pruitt K."/>
            <person name="Puig M."/>
            <person name="Quesneville H."/>
            <person name="Ram K.R."/>
            <person name="Rand D."/>
            <person name="Rasmussen M.D."/>
            <person name="Reed L.K."/>
            <person name="Reenan R."/>
            <person name="Reily A."/>
            <person name="Remington K.A."/>
            <person name="Rieger T.T."/>
            <person name="Ritchie M.G."/>
            <person name="Robin C."/>
            <person name="Rogers Y.H."/>
            <person name="Rohde C."/>
            <person name="Rozas J."/>
            <person name="Rubenfield M.J."/>
            <person name="Ruiz A."/>
            <person name="Russo S."/>
            <person name="Salzberg S.L."/>
            <person name="Sanchez-Gracia A."/>
            <person name="Saranga D.J."/>
            <person name="Sato H."/>
            <person name="Schaeffer S.W."/>
            <person name="Schatz M.C."/>
            <person name="Schlenke T."/>
            <person name="Schwartz R."/>
            <person name="Segarra C."/>
            <person name="Singh R.S."/>
            <person name="Sirot L."/>
            <person name="Sirota M."/>
            <person name="Sisneros N.B."/>
            <person name="Smith C.D."/>
            <person name="Smith T.F."/>
            <person name="Spieth J."/>
            <person name="Stage D.E."/>
            <person name="Stark A."/>
            <person name="Stephan W."/>
            <person name="Strausberg R.L."/>
            <person name="Strempel S."/>
            <person name="Sturgill D."/>
            <person name="Sutton G."/>
            <person name="Sutton G.G."/>
            <person name="Tao W."/>
            <person name="Teichmann S."/>
            <person name="Tobari Y.N."/>
            <person name="Tomimura Y."/>
            <person name="Tsolas J.M."/>
            <person name="Valente V.L."/>
            <person name="Venter E."/>
            <person name="Venter J.C."/>
            <person name="Vicario S."/>
            <person name="Vieira F.G."/>
            <person name="Vilella A.J."/>
            <person name="Villasante A."/>
            <person name="Walenz B."/>
            <person name="Wang J."/>
            <person name="Wasserman M."/>
            <person name="Watts T."/>
            <person name="Wilson D."/>
            <person name="Wilson R.K."/>
            <person name="Wing R.A."/>
            <person name="Wolfner M.F."/>
            <person name="Wong A."/>
            <person name="Wong G.K."/>
            <person name="Wu C.I."/>
            <person name="Wu G."/>
            <person name="Yamamoto D."/>
            <person name="Yang H.P."/>
            <person name="Yang S.P."/>
            <person name="Yorke J.A."/>
            <person name="Yoshida K."/>
            <person name="Zdobnov E."/>
            <person name="Zhang P."/>
            <person name="Zhang Y."/>
            <person name="Zimin A.V."/>
            <person name="Baldwin J."/>
            <person name="Abdouelleil A."/>
            <person name="Abdulkadir J."/>
            <person name="Abebe A."/>
            <person name="Abera B."/>
            <person name="Abreu J."/>
            <person name="Acer S.C."/>
            <person name="Aftuck L."/>
            <person name="Alexander A."/>
            <person name="An P."/>
            <person name="Anderson E."/>
            <person name="Anderson S."/>
            <person name="Arachi H."/>
            <person name="Azer M."/>
            <person name="Bachantsang P."/>
            <person name="Barry A."/>
            <person name="Bayul T."/>
            <person name="Berlin A."/>
            <person name="Bessette D."/>
            <person name="Bloom T."/>
            <person name="Blye J."/>
            <person name="Boguslavskiy L."/>
            <person name="Bonnet C."/>
            <person name="Boukhgalter B."/>
            <person name="Bourzgui I."/>
            <person name="Brown A."/>
            <person name="Cahill P."/>
            <person name="Channer S."/>
            <person name="Cheshatsang Y."/>
            <person name="Chuda L."/>
            <person name="Citroen M."/>
            <person name="Collymore A."/>
            <person name="Cooke P."/>
            <person name="Costello M."/>
            <person name="D'Aco K."/>
            <person name="Daza R."/>
            <person name="De Haan G."/>
            <person name="DeGray S."/>
            <person name="DeMaso C."/>
            <person name="Dhargay N."/>
            <person name="Dooley K."/>
            <person name="Dooley E."/>
            <person name="Doricent M."/>
            <person name="Dorje P."/>
            <person name="Dorjee K."/>
            <person name="Dupes A."/>
            <person name="Elong R."/>
            <person name="Falk J."/>
            <person name="Farina A."/>
            <person name="Faro S."/>
            <person name="Ferguson D."/>
            <person name="Fisher S."/>
            <person name="Foley C.D."/>
            <person name="Franke A."/>
            <person name="Friedrich D."/>
            <person name="Gadbois L."/>
            <person name="Gearin G."/>
            <person name="Gearin C.R."/>
            <person name="Giannoukos G."/>
            <person name="Goode T."/>
            <person name="Graham J."/>
            <person name="Grandbois E."/>
            <person name="Grewal S."/>
            <person name="Gyaltsen K."/>
            <person name="Hafez N."/>
            <person name="Hagos B."/>
            <person name="Hall J."/>
            <person name="Henson C."/>
            <person name="Hollinger A."/>
            <person name="Honan T."/>
            <person name="Huard M.D."/>
            <person name="Hughes L."/>
            <person name="Hurhula B."/>
            <person name="Husby M.E."/>
            <person name="Kamat A."/>
            <person name="Kanga B."/>
            <person name="Kashin S."/>
            <person name="Khazanovich D."/>
            <person name="Kisner P."/>
            <person name="Lance K."/>
            <person name="Lara M."/>
            <person name="Lee W."/>
            <person name="Lennon N."/>
            <person name="Letendre F."/>
            <person name="LeVine R."/>
            <person name="Lipovsky A."/>
            <person name="Liu X."/>
            <person name="Liu J."/>
            <person name="Liu S."/>
            <person name="Lokyitsang T."/>
            <person name="Lokyitsang Y."/>
            <person name="Lubonja R."/>
            <person name="Lui A."/>
            <person name="MacDonald P."/>
            <person name="Magnisalis V."/>
            <person name="Maru K."/>
            <person name="Matthews C."/>
            <person name="McCusker W."/>
            <person name="McDonough S."/>
            <person name="Mehta T."/>
            <person name="Meldrim J."/>
            <person name="Meneus L."/>
            <person name="Mihai O."/>
            <person name="Mihalev A."/>
            <person name="Mihova T."/>
            <person name="Mittelman R."/>
            <person name="Mlenga V."/>
            <person name="Montmayeur A."/>
            <person name="Mulrain L."/>
            <person name="Navidi A."/>
            <person name="Naylor J."/>
            <person name="Negash T."/>
            <person name="Nguyen T."/>
            <person name="Nguyen N."/>
            <person name="Nicol R."/>
            <person name="Norbu C."/>
            <person name="Norbu N."/>
            <person name="Novod N."/>
            <person name="O'Neill B."/>
            <person name="Osman S."/>
            <person name="Markiewicz E."/>
            <person name="Oyono O.L."/>
            <person name="Patti C."/>
            <person name="Phunkhang P."/>
            <person name="Pierre F."/>
            <person name="Priest M."/>
            <person name="Raghuraman S."/>
            <person name="Rege F."/>
            <person name="Reyes R."/>
            <person name="Rise C."/>
            <person name="Rogov P."/>
            <person name="Ross K."/>
            <person name="Ryan E."/>
            <person name="Settipalli S."/>
            <person name="Shea T."/>
            <person name="Sherpa N."/>
            <person name="Shi L."/>
            <person name="Shih D."/>
            <person name="Sparrow T."/>
            <person name="Spaulding J."/>
            <person name="Stalker J."/>
            <person name="Stange-Thomann N."/>
            <person name="Stavropoulos S."/>
            <person name="Stone C."/>
            <person name="Strader C."/>
            <person name="Tesfaye S."/>
            <person name="Thomson T."/>
            <person name="Thoulutsang Y."/>
            <person name="Thoulutsang D."/>
            <person name="Topham K."/>
            <person name="Topping I."/>
            <person name="Tsamla T."/>
            <person name="Vassiliev H."/>
            <person name="Vo A."/>
            <person name="Wangchuk T."/>
            <person name="Wangdi T."/>
            <person name="Weiand M."/>
            <person name="Wilkinson J."/>
            <person name="Wilson A."/>
            <person name="Yadav S."/>
            <person name="Young G."/>
            <person name="Yu Q."/>
            <person name="Zembek L."/>
            <person name="Zhong D."/>
            <person name="Zimmer A."/>
            <person name="Zwirko Z."/>
            <person name="Jaffe D.B."/>
            <person name="Alvarez P."/>
            <person name="Brockman W."/>
            <person name="Butler J."/>
            <person name="Chin C."/>
            <person name="Gnerre S."/>
            <person name="Grabherr M."/>
            <person name="Kleber M."/>
            <person name="Mauceli E."/>
            <person name="MacCallum I."/>
        </authorList>
    </citation>
    <scope>NUCLEOTIDE SEQUENCE [LARGE SCALE GENOMIC DNA]</scope>
    <source>
        <strain evidence="3">Tucson 14030-0811.24</strain>
    </source>
</reference>
<accession>A0A0Q9WUM8</accession>
<dbReference type="AlphaFoldDB" id="A0A0Q9WUM8"/>
<dbReference type="Pfam" id="PF15881">
    <property type="entry name" value="DUF4734"/>
    <property type="match status" value="1"/>
</dbReference>
<name>A0A0Q9WUM8_DROWI</name>
<dbReference type="PANTHER" id="PTHR22667:SF0">
    <property type="entry name" value="AT01380P-RELATED"/>
    <property type="match status" value="1"/>
</dbReference>
<dbReference type="SMR" id="A0A0Q9WUM8"/>
<dbReference type="OrthoDB" id="6350321at2759"/>
<organism evidence="2 3">
    <name type="scientific">Drosophila willistoni</name>
    <name type="common">Fruit fly</name>
    <dbReference type="NCBI Taxonomy" id="7260"/>
    <lineage>
        <taxon>Eukaryota</taxon>
        <taxon>Metazoa</taxon>
        <taxon>Ecdysozoa</taxon>
        <taxon>Arthropoda</taxon>
        <taxon>Hexapoda</taxon>
        <taxon>Insecta</taxon>
        <taxon>Pterygota</taxon>
        <taxon>Neoptera</taxon>
        <taxon>Endopterygota</taxon>
        <taxon>Diptera</taxon>
        <taxon>Brachycera</taxon>
        <taxon>Muscomorpha</taxon>
        <taxon>Ephydroidea</taxon>
        <taxon>Drosophilidae</taxon>
        <taxon>Drosophila</taxon>
        <taxon>Sophophora</taxon>
    </lineage>
</organism>
<dbReference type="PANTHER" id="PTHR22667">
    <property type="entry name" value="AT01380P-RELATED"/>
    <property type="match status" value="1"/>
</dbReference>
<dbReference type="STRING" id="7260.A0A0Q9WUM8"/>
<sequence length="231" mass="27902">MLIAAEYMKVYGLILSLFNCFSQNKHFSELNAFKCYMLAYEKGVDPLMYLMMDRISVCFLIIISTLEYRRFQIDQVCELLSSNYIGVQSEIEVFYAALMWLFWDYRNRHKYIKLLFRVIRFKLLPSTFILDWAERLHELPKELANELCPILYGTMVFHQEVYLDCFGSDDFDMLPNERNWIRDNECPYLDLLDKHLAYEMNLHQFSTYLRMIIRDKRGFLSRIVPVDYRGW</sequence>
<dbReference type="Proteomes" id="UP000007798">
    <property type="component" value="Unassembled WGS sequence"/>
</dbReference>
<evidence type="ECO:0000259" key="1">
    <source>
        <dbReference type="SMART" id="SM00875"/>
    </source>
</evidence>
<dbReference type="EMBL" id="CH964239">
    <property type="protein sequence ID" value="KRF99572.1"/>
    <property type="molecule type" value="Genomic_DNA"/>
</dbReference>
<dbReference type="InterPro" id="IPR031750">
    <property type="entry name" value="DUF4734"/>
</dbReference>
<protein>
    <recommendedName>
        <fullName evidence="1">BACK domain-containing protein</fullName>
    </recommendedName>
</protein>
<evidence type="ECO:0000313" key="3">
    <source>
        <dbReference type="Proteomes" id="UP000007798"/>
    </source>
</evidence>